<keyword evidence="2" id="KW-1185">Reference proteome</keyword>
<dbReference type="STRING" id="695850.A0A067BPF7"/>
<dbReference type="VEuPathDB" id="FungiDB:SPRG_18287"/>
<sequence>AIDRGSDASALMAHQLTKLESEWIRHSLHTQEDKRKAWIQGSSHVDGGLVMHFVNSHAWAIDYERLADIYWDYIVAKIPADFSTPVHLE</sequence>
<protein>
    <submittedName>
        <fullName evidence="1">Uncharacterized protein</fullName>
    </submittedName>
</protein>
<dbReference type="GeneID" id="24139812"/>
<organism evidence="1 2">
    <name type="scientific">Saprolegnia parasitica (strain CBS 223.65)</name>
    <dbReference type="NCBI Taxonomy" id="695850"/>
    <lineage>
        <taxon>Eukaryota</taxon>
        <taxon>Sar</taxon>
        <taxon>Stramenopiles</taxon>
        <taxon>Oomycota</taxon>
        <taxon>Saprolegniomycetes</taxon>
        <taxon>Saprolegniales</taxon>
        <taxon>Saprolegniaceae</taxon>
        <taxon>Saprolegnia</taxon>
    </lineage>
</organism>
<accession>A0A067BPF7</accession>
<dbReference type="KEGG" id="spar:SPRG_18287"/>
<gene>
    <name evidence="1" type="ORF">SPRG_18287</name>
</gene>
<dbReference type="AlphaFoldDB" id="A0A067BPF7"/>
<dbReference type="EMBL" id="KK584284">
    <property type="protein sequence ID" value="KDO16176.1"/>
    <property type="molecule type" value="Genomic_DNA"/>
</dbReference>
<reference evidence="1 2" key="1">
    <citation type="journal article" date="2013" name="PLoS Genet.">
        <title>Distinctive expansion of potential virulence genes in the genome of the oomycete fish pathogen Saprolegnia parasitica.</title>
        <authorList>
            <person name="Jiang R.H."/>
            <person name="de Bruijn I."/>
            <person name="Haas B.J."/>
            <person name="Belmonte R."/>
            <person name="Lobach L."/>
            <person name="Christie J."/>
            <person name="van den Ackerveken G."/>
            <person name="Bottin A."/>
            <person name="Bulone V."/>
            <person name="Diaz-Moreno S.M."/>
            <person name="Dumas B."/>
            <person name="Fan L."/>
            <person name="Gaulin E."/>
            <person name="Govers F."/>
            <person name="Grenville-Briggs L.J."/>
            <person name="Horner N.R."/>
            <person name="Levin J.Z."/>
            <person name="Mammella M."/>
            <person name="Meijer H.J."/>
            <person name="Morris P."/>
            <person name="Nusbaum C."/>
            <person name="Oome S."/>
            <person name="Phillips A.J."/>
            <person name="van Rooyen D."/>
            <person name="Rzeszutek E."/>
            <person name="Saraiva M."/>
            <person name="Secombes C.J."/>
            <person name="Seidl M.F."/>
            <person name="Snel B."/>
            <person name="Stassen J.H."/>
            <person name="Sykes S."/>
            <person name="Tripathy S."/>
            <person name="van den Berg H."/>
            <person name="Vega-Arreguin J.C."/>
            <person name="Wawra S."/>
            <person name="Young S.K."/>
            <person name="Zeng Q."/>
            <person name="Dieguez-Uribeondo J."/>
            <person name="Russ C."/>
            <person name="Tyler B.M."/>
            <person name="van West P."/>
        </authorList>
    </citation>
    <scope>NUCLEOTIDE SEQUENCE [LARGE SCALE GENOMIC DNA]</scope>
    <source>
        <strain evidence="1 2">CBS 223.65</strain>
    </source>
</reference>
<dbReference type="Proteomes" id="UP000030745">
    <property type="component" value="Unassembled WGS sequence"/>
</dbReference>
<name>A0A067BPF7_SAPPC</name>
<proteinExistence type="predicted"/>
<evidence type="ECO:0000313" key="1">
    <source>
        <dbReference type="EMBL" id="KDO16176.1"/>
    </source>
</evidence>
<feature type="non-terminal residue" evidence="1">
    <location>
        <position position="1"/>
    </location>
</feature>
<feature type="non-terminal residue" evidence="1">
    <location>
        <position position="89"/>
    </location>
</feature>
<dbReference type="RefSeq" id="XP_012213115.1">
    <property type="nucleotide sequence ID" value="XM_012357725.1"/>
</dbReference>
<evidence type="ECO:0000313" key="2">
    <source>
        <dbReference type="Proteomes" id="UP000030745"/>
    </source>
</evidence>